<evidence type="ECO:0000256" key="3">
    <source>
        <dbReference type="ARBA" id="ARBA00004729"/>
    </source>
</evidence>
<comment type="pathway">
    <text evidence="3">Amino-acid biosynthesis; L-leucine biosynthesis; L-leucine from 3-methyl-2-oxobutanoate: step 2/4.</text>
</comment>
<dbReference type="SUPFAM" id="SSF52016">
    <property type="entry name" value="LeuD/IlvD-like"/>
    <property type="match status" value="1"/>
</dbReference>
<dbReference type="GO" id="GO:0016853">
    <property type="term" value="F:isomerase activity"/>
    <property type="evidence" value="ECO:0007669"/>
    <property type="project" value="UniProtKB-KW"/>
</dbReference>
<evidence type="ECO:0000256" key="5">
    <source>
        <dbReference type="ARBA" id="ARBA00011271"/>
    </source>
</evidence>
<reference evidence="12 13" key="1">
    <citation type="journal article" date="2017" name="BMC Genomics">
        <title>Genome sequencing of 39 Akkermansia muciniphila isolates reveals its population structure, genomic and functional diverisity, and global distribution in mammalian gut microbiotas.</title>
        <authorList>
            <person name="Guo X."/>
            <person name="Li S."/>
            <person name="Zhang J."/>
            <person name="Wu F."/>
            <person name="Li X."/>
            <person name="Wu D."/>
            <person name="Zhang M."/>
            <person name="Ou Z."/>
            <person name="Jie Z."/>
            <person name="Yan Q."/>
            <person name="Li P."/>
            <person name="Yi J."/>
            <person name="Peng Y."/>
        </authorList>
    </citation>
    <scope>NUCLEOTIDE SEQUENCE [LARGE SCALE GENOMIC DNA]</scope>
    <source>
        <strain evidence="12 13">GP24</strain>
    </source>
</reference>
<evidence type="ECO:0000256" key="2">
    <source>
        <dbReference type="ARBA" id="ARBA00002695"/>
    </source>
</evidence>
<dbReference type="InterPro" id="IPR033940">
    <property type="entry name" value="IPMI_Swivel"/>
</dbReference>
<organism evidence="12 13">
    <name type="scientific">Akkermansia muciniphila</name>
    <dbReference type="NCBI Taxonomy" id="239935"/>
    <lineage>
        <taxon>Bacteria</taxon>
        <taxon>Pseudomonadati</taxon>
        <taxon>Verrucomicrobiota</taxon>
        <taxon>Verrucomicrobiia</taxon>
        <taxon>Verrucomicrobiales</taxon>
        <taxon>Akkermansiaceae</taxon>
        <taxon>Akkermansia</taxon>
    </lineage>
</organism>
<sequence length="202" mass="21791">MSLTKFTSITGTCVPVPGPDMDTDRIIPSRFLKCITFDELAGVMFWDERFDENGQSKSHPVDDPRFKGASIILGGSNFGCGSSREHAPQTIKRSGVNAVIAESFAEIFFGNSTGIGLPCVCASAGDIAALAQYISSHPETEVTIDLLNMTASWKEGSFPIRMPAEAREALSRGRWDSIAELLVNMEAVEKKNAELPQVTAAC</sequence>
<dbReference type="GO" id="GO:0009098">
    <property type="term" value="P:L-leucine biosynthetic process"/>
    <property type="evidence" value="ECO:0007669"/>
    <property type="project" value="UniProtKB-KW"/>
</dbReference>
<dbReference type="AlphaFoldDB" id="A0A2N8HF62"/>
<dbReference type="GO" id="GO:0003861">
    <property type="term" value="F:3-isopropylmalate dehydratase activity"/>
    <property type="evidence" value="ECO:0007669"/>
    <property type="project" value="UniProtKB-EC"/>
</dbReference>
<comment type="caution">
    <text evidence="12">The sequence shown here is derived from an EMBL/GenBank/DDBJ whole genome shotgun (WGS) entry which is preliminary data.</text>
</comment>
<keyword evidence="10" id="KW-0100">Branched-chain amino acid biosynthesis</keyword>
<evidence type="ECO:0000256" key="4">
    <source>
        <dbReference type="ARBA" id="ARBA00009845"/>
    </source>
</evidence>
<name>A0A2N8HF62_9BACT</name>
<comment type="subunit">
    <text evidence="5">Heterodimer of LeuC and LeuD.</text>
</comment>
<evidence type="ECO:0000256" key="7">
    <source>
        <dbReference type="ARBA" id="ARBA00022430"/>
    </source>
</evidence>
<dbReference type="InterPro" id="IPR015928">
    <property type="entry name" value="Aconitase/3IPM_dehydase_swvl"/>
</dbReference>
<evidence type="ECO:0000256" key="6">
    <source>
        <dbReference type="ARBA" id="ARBA00011998"/>
    </source>
</evidence>
<comment type="catalytic activity">
    <reaction evidence="1">
        <text>(2R,3S)-3-isopropylmalate = (2S)-2-isopropylmalate</text>
        <dbReference type="Rhea" id="RHEA:32287"/>
        <dbReference type="ChEBI" id="CHEBI:1178"/>
        <dbReference type="ChEBI" id="CHEBI:35121"/>
        <dbReference type="EC" id="4.2.1.33"/>
    </reaction>
</comment>
<dbReference type="EMBL" id="PJKA01000006">
    <property type="protein sequence ID" value="PNC18922.1"/>
    <property type="molecule type" value="Genomic_DNA"/>
</dbReference>
<dbReference type="Pfam" id="PF00694">
    <property type="entry name" value="Aconitase_C"/>
    <property type="match status" value="1"/>
</dbReference>
<dbReference type="CDD" id="cd01577">
    <property type="entry name" value="IPMI_Swivel"/>
    <property type="match status" value="1"/>
</dbReference>
<evidence type="ECO:0000259" key="11">
    <source>
        <dbReference type="Pfam" id="PF00694"/>
    </source>
</evidence>
<dbReference type="PANTHER" id="PTHR43345">
    <property type="entry name" value="3-ISOPROPYLMALATE DEHYDRATASE SMALL SUBUNIT 2-RELATED-RELATED"/>
    <property type="match status" value="1"/>
</dbReference>
<keyword evidence="8" id="KW-0028">Amino-acid biosynthesis</keyword>
<comment type="function">
    <text evidence="2">Catalyzes the isomerization between 2-isopropylmalate and 3-isopropylmalate, via the formation of 2-isopropylmaleate.</text>
</comment>
<keyword evidence="12" id="KW-0413">Isomerase</keyword>
<dbReference type="NCBIfam" id="NF002458">
    <property type="entry name" value="PRK01641.1"/>
    <property type="match status" value="1"/>
</dbReference>
<dbReference type="InterPro" id="IPR050075">
    <property type="entry name" value="LeuD"/>
</dbReference>
<evidence type="ECO:0000256" key="10">
    <source>
        <dbReference type="ARBA" id="ARBA00023304"/>
    </source>
</evidence>
<proteinExistence type="inferred from homology"/>
<evidence type="ECO:0000313" key="12">
    <source>
        <dbReference type="EMBL" id="PNC18922.1"/>
    </source>
</evidence>
<evidence type="ECO:0000256" key="1">
    <source>
        <dbReference type="ARBA" id="ARBA00000491"/>
    </source>
</evidence>
<protein>
    <recommendedName>
        <fullName evidence="6">3-isopropylmalate dehydratase</fullName>
        <ecNumber evidence="6">4.2.1.33</ecNumber>
    </recommendedName>
</protein>
<dbReference type="PANTHER" id="PTHR43345:SF5">
    <property type="entry name" value="3-ISOPROPYLMALATE DEHYDRATASE SMALL SUBUNIT"/>
    <property type="match status" value="1"/>
</dbReference>
<evidence type="ECO:0000313" key="13">
    <source>
        <dbReference type="Proteomes" id="UP000236000"/>
    </source>
</evidence>
<dbReference type="RefSeq" id="WP_102712702.1">
    <property type="nucleotide sequence ID" value="NZ_CABMLK010000003.1"/>
</dbReference>
<dbReference type="Gene3D" id="3.20.19.10">
    <property type="entry name" value="Aconitase, domain 4"/>
    <property type="match status" value="1"/>
</dbReference>
<feature type="domain" description="Aconitase A/isopropylmalate dehydratase small subunit swivel" evidence="11">
    <location>
        <begin position="5"/>
        <end position="117"/>
    </location>
</feature>
<dbReference type="OrthoDB" id="9777465at2"/>
<dbReference type="InterPro" id="IPR000573">
    <property type="entry name" value="AconitaseA/IPMdHydase_ssu_swvl"/>
</dbReference>
<keyword evidence="7" id="KW-0432">Leucine biosynthesis</keyword>
<keyword evidence="9" id="KW-0456">Lyase</keyword>
<dbReference type="EC" id="4.2.1.33" evidence="6"/>
<gene>
    <name evidence="12" type="ORF">CXU22_03765</name>
</gene>
<evidence type="ECO:0000256" key="8">
    <source>
        <dbReference type="ARBA" id="ARBA00022605"/>
    </source>
</evidence>
<comment type="similarity">
    <text evidence="4">Belongs to the LeuD family. LeuD type 1 subfamily.</text>
</comment>
<dbReference type="Proteomes" id="UP000236000">
    <property type="component" value="Unassembled WGS sequence"/>
</dbReference>
<evidence type="ECO:0000256" key="9">
    <source>
        <dbReference type="ARBA" id="ARBA00023239"/>
    </source>
</evidence>
<accession>A0A2N8HF62</accession>